<evidence type="ECO:0000313" key="2">
    <source>
        <dbReference type="EMBL" id="KIV89282.1"/>
    </source>
</evidence>
<feature type="compositionally biased region" description="Low complexity" evidence="1">
    <location>
        <begin position="71"/>
        <end position="81"/>
    </location>
</feature>
<protein>
    <submittedName>
        <fullName evidence="2">Uncharacterized protein</fullName>
    </submittedName>
</protein>
<organism evidence="2 3">
    <name type="scientific">Exophiala mesophila</name>
    <name type="common">Black yeast-like fungus</name>
    <dbReference type="NCBI Taxonomy" id="212818"/>
    <lineage>
        <taxon>Eukaryota</taxon>
        <taxon>Fungi</taxon>
        <taxon>Dikarya</taxon>
        <taxon>Ascomycota</taxon>
        <taxon>Pezizomycotina</taxon>
        <taxon>Eurotiomycetes</taxon>
        <taxon>Chaetothyriomycetidae</taxon>
        <taxon>Chaetothyriales</taxon>
        <taxon>Herpotrichiellaceae</taxon>
        <taxon>Exophiala</taxon>
    </lineage>
</organism>
<dbReference type="OrthoDB" id="4112524at2759"/>
<evidence type="ECO:0000256" key="1">
    <source>
        <dbReference type="SAM" id="MobiDB-lite"/>
    </source>
</evidence>
<proteinExistence type="predicted"/>
<dbReference type="HOGENOM" id="CLU_052529_0_0_1"/>
<feature type="region of interest" description="Disordered" evidence="1">
    <location>
        <begin position="43"/>
        <end position="92"/>
    </location>
</feature>
<reference evidence="2 3" key="1">
    <citation type="submission" date="2015-01" db="EMBL/GenBank/DDBJ databases">
        <title>The Genome Sequence of Exophiala mesophila CBS40295.</title>
        <authorList>
            <consortium name="The Broad Institute Genomics Platform"/>
            <person name="Cuomo C."/>
            <person name="de Hoog S."/>
            <person name="Gorbushina A."/>
            <person name="Stielow B."/>
            <person name="Teixiera M."/>
            <person name="Abouelleil A."/>
            <person name="Chapman S.B."/>
            <person name="Priest M."/>
            <person name="Young S.K."/>
            <person name="Wortman J."/>
            <person name="Nusbaum C."/>
            <person name="Birren B."/>
        </authorList>
    </citation>
    <scope>NUCLEOTIDE SEQUENCE [LARGE SCALE GENOMIC DNA]</scope>
    <source>
        <strain evidence="2 3">CBS 40295</strain>
    </source>
</reference>
<dbReference type="Proteomes" id="UP000054302">
    <property type="component" value="Unassembled WGS sequence"/>
</dbReference>
<keyword evidence="3" id="KW-1185">Reference proteome</keyword>
<dbReference type="VEuPathDB" id="FungiDB:PV10_08860"/>
<sequence>MADLSGITVWDFAYRNGQCTLTCRSNSFGSPESETETQCPIRQQNKSSDGFFPGTPTTTAVDSEPSRSKPRSIIRSISNRESQSKQQDPLTQRRSYLLSLPNPSCTYYRHVVTTVSTMLMTPYTQLVLLVPQSDIVCPKVCVLSRLPKAVGSGIRILPVPPSTTMECSSDNADHCDDDSSGAGKVSDMDEIGMMAKRISKYAKVKSFDGYLPLQETRACWYFLEKVGKEVSRLGGK</sequence>
<name>A0A0D1Z3E2_EXOME</name>
<dbReference type="GeneID" id="27326705"/>
<accession>A0A0D1Z3E2</accession>
<evidence type="ECO:0000313" key="3">
    <source>
        <dbReference type="Proteomes" id="UP000054302"/>
    </source>
</evidence>
<dbReference type="AlphaFoldDB" id="A0A0D1Z3E2"/>
<dbReference type="RefSeq" id="XP_016220856.1">
    <property type="nucleotide sequence ID" value="XM_016373945.1"/>
</dbReference>
<dbReference type="EMBL" id="KN847525">
    <property type="protein sequence ID" value="KIV89282.1"/>
    <property type="molecule type" value="Genomic_DNA"/>
</dbReference>
<gene>
    <name evidence="2" type="ORF">PV10_08860</name>
</gene>